<dbReference type="PROSITE" id="PS50405">
    <property type="entry name" value="GST_CTER"/>
    <property type="match status" value="1"/>
</dbReference>
<dbReference type="InterPro" id="IPR004046">
    <property type="entry name" value="GST_C"/>
</dbReference>
<dbReference type="InterPro" id="IPR010987">
    <property type="entry name" value="Glutathione-S-Trfase_C-like"/>
</dbReference>
<dbReference type="KEGG" id="llu:AKJ09_00239"/>
<accession>A0A0K1PJ76</accession>
<dbReference type="PROSITE" id="PS50404">
    <property type="entry name" value="GST_NTER"/>
    <property type="match status" value="1"/>
</dbReference>
<organism evidence="4 5">
    <name type="scientific">Labilithrix luteola</name>
    <dbReference type="NCBI Taxonomy" id="1391654"/>
    <lineage>
        <taxon>Bacteria</taxon>
        <taxon>Pseudomonadati</taxon>
        <taxon>Myxococcota</taxon>
        <taxon>Polyangia</taxon>
        <taxon>Polyangiales</taxon>
        <taxon>Labilitrichaceae</taxon>
        <taxon>Labilithrix</taxon>
    </lineage>
</organism>
<feature type="domain" description="GST C-terminal" evidence="3">
    <location>
        <begin position="89"/>
        <end position="209"/>
    </location>
</feature>
<dbReference type="SUPFAM" id="SSF47616">
    <property type="entry name" value="GST C-terminal domain-like"/>
    <property type="match status" value="1"/>
</dbReference>
<dbReference type="STRING" id="1391654.AKJ09_00239"/>
<dbReference type="Pfam" id="PF00043">
    <property type="entry name" value="GST_C"/>
    <property type="match status" value="1"/>
</dbReference>
<dbReference type="InterPro" id="IPR036249">
    <property type="entry name" value="Thioredoxin-like_sf"/>
</dbReference>
<dbReference type="Gene3D" id="1.20.1050.10">
    <property type="match status" value="1"/>
</dbReference>
<dbReference type="SUPFAM" id="SSF52833">
    <property type="entry name" value="Thioredoxin-like"/>
    <property type="match status" value="1"/>
</dbReference>
<reference evidence="4 5" key="1">
    <citation type="submission" date="2015-08" db="EMBL/GenBank/DDBJ databases">
        <authorList>
            <person name="Babu N.S."/>
            <person name="Beckwith C.J."/>
            <person name="Beseler K.G."/>
            <person name="Brison A."/>
            <person name="Carone J.V."/>
            <person name="Caskin T.P."/>
            <person name="Diamond M."/>
            <person name="Durham M.E."/>
            <person name="Foxe J.M."/>
            <person name="Go M."/>
            <person name="Henderson B.A."/>
            <person name="Jones I.B."/>
            <person name="McGettigan J.A."/>
            <person name="Micheletti S.J."/>
            <person name="Nasrallah M.E."/>
            <person name="Ortiz D."/>
            <person name="Piller C.R."/>
            <person name="Privatt S.R."/>
            <person name="Schneider S.L."/>
            <person name="Sharp S."/>
            <person name="Smith T.C."/>
            <person name="Stanton J.D."/>
            <person name="Ullery H.E."/>
            <person name="Wilson R.J."/>
            <person name="Serrano M.G."/>
            <person name="Buck G."/>
            <person name="Lee V."/>
            <person name="Wang Y."/>
            <person name="Carvalho R."/>
            <person name="Voegtly L."/>
            <person name="Shi R."/>
            <person name="Duckworth R."/>
            <person name="Johnson A."/>
            <person name="Loviza R."/>
            <person name="Walstead R."/>
            <person name="Shah Z."/>
            <person name="Kiflezghi M."/>
            <person name="Wade K."/>
            <person name="Ball S.L."/>
            <person name="Bradley K.W."/>
            <person name="Asai D.J."/>
            <person name="Bowman C.A."/>
            <person name="Russell D.A."/>
            <person name="Pope W.H."/>
            <person name="Jacobs-Sera D."/>
            <person name="Hendrix R.W."/>
            <person name="Hatfull G.F."/>
        </authorList>
    </citation>
    <scope>NUCLEOTIDE SEQUENCE [LARGE SCALE GENOMIC DNA]</scope>
    <source>
        <strain evidence="4 5">DSM 27648</strain>
    </source>
</reference>
<dbReference type="GO" id="GO:0016740">
    <property type="term" value="F:transferase activity"/>
    <property type="evidence" value="ECO:0007669"/>
    <property type="project" value="UniProtKB-KW"/>
</dbReference>
<dbReference type="SFLD" id="SFLDG00358">
    <property type="entry name" value="Main_(cytGST)"/>
    <property type="match status" value="1"/>
</dbReference>
<evidence type="ECO:0000256" key="1">
    <source>
        <dbReference type="RuleBase" id="RU003494"/>
    </source>
</evidence>
<name>A0A0K1PJ76_9BACT</name>
<evidence type="ECO:0000313" key="5">
    <source>
        <dbReference type="Proteomes" id="UP000064967"/>
    </source>
</evidence>
<proteinExistence type="inferred from homology"/>
<dbReference type="InterPro" id="IPR040079">
    <property type="entry name" value="Glutathione_S-Trfase"/>
</dbReference>
<dbReference type="Gene3D" id="3.40.30.10">
    <property type="entry name" value="Glutaredoxin"/>
    <property type="match status" value="1"/>
</dbReference>
<evidence type="ECO:0000259" key="3">
    <source>
        <dbReference type="PROSITE" id="PS50405"/>
    </source>
</evidence>
<gene>
    <name evidence="4" type="ORF">AKJ09_00239</name>
</gene>
<feature type="domain" description="GST N-terminal" evidence="2">
    <location>
        <begin position="5"/>
        <end position="84"/>
    </location>
</feature>
<dbReference type="InterPro" id="IPR004045">
    <property type="entry name" value="Glutathione_S-Trfase_N"/>
</dbReference>
<evidence type="ECO:0000259" key="2">
    <source>
        <dbReference type="PROSITE" id="PS50404"/>
    </source>
</evidence>
<dbReference type="SFLD" id="SFLDS00019">
    <property type="entry name" value="Glutathione_Transferase_(cytos"/>
    <property type="match status" value="1"/>
</dbReference>
<dbReference type="PANTHER" id="PTHR44051:SF14">
    <property type="entry name" value="GLUTATHIONE S-TRANSFERASE II"/>
    <property type="match status" value="1"/>
</dbReference>
<dbReference type="EMBL" id="CP012333">
    <property type="protein sequence ID" value="AKU93575.1"/>
    <property type="molecule type" value="Genomic_DNA"/>
</dbReference>
<evidence type="ECO:0000313" key="4">
    <source>
        <dbReference type="EMBL" id="AKU93575.1"/>
    </source>
</evidence>
<sequence length="209" mass="24042">MQNEARTIKVYWIQAQAPRRVLALVKHLGIEAEFVHLDLAELKKPDYARLNPNMKAPTIVDGDTVLWESNAIMAHLCVKTGSKMWPADNPEEQIQVMRWLAWNDCHWARAVGDFYFEHIVKVGFGAAPDRELLKTKVDDARRFGKVLDDHLAGRDYVACRRLTIADFALASMATDWREAEMPFAEFPNVVRWLDGLMRIPAWADPWPSR</sequence>
<dbReference type="CDD" id="cd00570">
    <property type="entry name" value="GST_N_family"/>
    <property type="match status" value="1"/>
</dbReference>
<keyword evidence="4" id="KW-0808">Transferase</keyword>
<dbReference type="InterPro" id="IPR036282">
    <property type="entry name" value="Glutathione-S-Trfase_C_sf"/>
</dbReference>
<protein>
    <submittedName>
        <fullName evidence="4">Glutathione S-transferase</fullName>
    </submittedName>
</protein>
<dbReference type="PATRIC" id="fig|1391654.3.peg.252"/>
<dbReference type="PANTHER" id="PTHR44051">
    <property type="entry name" value="GLUTATHIONE S-TRANSFERASE-RELATED"/>
    <property type="match status" value="1"/>
</dbReference>
<dbReference type="AlphaFoldDB" id="A0A0K1PJ76"/>
<comment type="similarity">
    <text evidence="1">Belongs to the GST superfamily.</text>
</comment>
<keyword evidence="5" id="KW-1185">Reference proteome</keyword>
<dbReference type="Pfam" id="PF02798">
    <property type="entry name" value="GST_N"/>
    <property type="match status" value="1"/>
</dbReference>
<dbReference type="Proteomes" id="UP000064967">
    <property type="component" value="Chromosome"/>
</dbReference>